<evidence type="ECO:0000256" key="5">
    <source>
        <dbReference type="ARBA" id="ARBA00022670"/>
    </source>
</evidence>
<keyword evidence="8" id="KW-0482">Metalloprotease</keyword>
<evidence type="ECO:0000256" key="10">
    <source>
        <dbReference type="RuleBase" id="RU000590"/>
    </source>
</evidence>
<dbReference type="InterPro" id="IPR029149">
    <property type="entry name" value="Creatin/AminoP/Spt16_N"/>
</dbReference>
<comment type="catalytic activity">
    <reaction evidence="1">
        <text>Release of any N-terminal amino acid, including proline, that is linked to proline, even from a dipeptide or tripeptide.</text>
        <dbReference type="EC" id="3.4.11.9"/>
    </reaction>
</comment>
<keyword evidence="6 10" id="KW-0479">Metal-binding</keyword>
<dbReference type="PROSITE" id="PS00491">
    <property type="entry name" value="PROLINE_PEPTIDASE"/>
    <property type="match status" value="1"/>
</dbReference>
<dbReference type="InterPro" id="IPR052433">
    <property type="entry name" value="X-Pro_dipept-like"/>
</dbReference>
<dbReference type="RefSeq" id="WP_189430745.1">
    <property type="nucleotide sequence ID" value="NZ_BNAO01000002.1"/>
</dbReference>
<dbReference type="InterPro" id="IPR036005">
    <property type="entry name" value="Creatinase/aminopeptidase-like"/>
</dbReference>
<evidence type="ECO:0000256" key="7">
    <source>
        <dbReference type="ARBA" id="ARBA00022801"/>
    </source>
</evidence>
<keyword evidence="7" id="KW-0378">Hydrolase</keyword>
<reference evidence="13" key="1">
    <citation type="journal article" date="2019" name="Int. J. Syst. Evol. Microbiol.">
        <title>The Global Catalogue of Microorganisms (GCM) 10K type strain sequencing project: providing services to taxonomists for standard genome sequencing and annotation.</title>
        <authorList>
            <consortium name="The Broad Institute Genomics Platform"/>
            <consortium name="The Broad Institute Genome Sequencing Center for Infectious Disease"/>
            <person name="Wu L."/>
            <person name="Ma J."/>
        </authorList>
    </citation>
    <scope>NUCLEOTIDE SEQUENCE [LARGE SCALE GENOMIC DNA]</scope>
    <source>
        <strain evidence="13">CGMCC 1.7003</strain>
    </source>
</reference>
<dbReference type="Gene3D" id="3.90.230.10">
    <property type="entry name" value="Creatinase/methionine aminopeptidase superfamily"/>
    <property type="match status" value="1"/>
</dbReference>
<protein>
    <recommendedName>
        <fullName evidence="4">Xaa-Pro aminopeptidase</fullName>
        <ecNumber evidence="4">3.4.11.9</ecNumber>
    </recommendedName>
</protein>
<dbReference type="EMBL" id="BNAO01000002">
    <property type="protein sequence ID" value="GHG63535.1"/>
    <property type="molecule type" value="Genomic_DNA"/>
</dbReference>
<dbReference type="GO" id="GO:0004177">
    <property type="term" value="F:aminopeptidase activity"/>
    <property type="evidence" value="ECO:0007669"/>
    <property type="project" value="UniProtKB-KW"/>
</dbReference>
<sequence length="437" mass="47958">MQSDCYLQRRQQLLAQLPANSVVLIAAASEQSRSRDTEYPFRQNSDFWYYTGFNEPDALLILSKDQQAHCDALLLCRDKDPLAEIWQGRRLGPAAALTTLGLKAASISEQHEQLTQAINGKNAVYLTLGEQPALEQQLASIMQNLRQREKRGDIAPVCLHDLRPFSSEQRLIKDEAELATMRRAAQISSQAHHRAMQFCRAGAFEYQLEAEILHEFAMQGARFPAYNSIVGSGENGCILHYTENSCPLKSGDLVLIDAGCELAGYAADISRTFPVNGRFSAEQAAIYQLVLAAQLACIAAVKPGATFTELNHIAEQILTEGLLKLGILQGDLTELITSKACKQYFMHGIGHWLGLDVHDVGAYKVAGADRPFAAGMVLTIEPGLYIASGADTAEKWWGLAVRIEDNILVTSEGAENMTAACVKSLTDIEQLMRQNSA</sequence>
<dbReference type="NCBIfam" id="NF008131">
    <property type="entry name" value="PRK10879.1"/>
    <property type="match status" value="1"/>
</dbReference>
<gene>
    <name evidence="12" type="ORF">GCM10010919_09320</name>
</gene>
<keyword evidence="13" id="KW-1185">Reference proteome</keyword>
<dbReference type="SUPFAM" id="SSF53092">
    <property type="entry name" value="Creatinase/prolidase N-terminal domain"/>
    <property type="match status" value="1"/>
</dbReference>
<dbReference type="Gene3D" id="3.40.350.10">
    <property type="entry name" value="Creatinase/prolidase N-terminal domain"/>
    <property type="match status" value="1"/>
</dbReference>
<evidence type="ECO:0000313" key="12">
    <source>
        <dbReference type="EMBL" id="GHG63535.1"/>
    </source>
</evidence>
<dbReference type="Pfam" id="PF00557">
    <property type="entry name" value="Peptidase_M24"/>
    <property type="match status" value="1"/>
</dbReference>
<evidence type="ECO:0000256" key="8">
    <source>
        <dbReference type="ARBA" id="ARBA00023049"/>
    </source>
</evidence>
<evidence type="ECO:0000256" key="3">
    <source>
        <dbReference type="ARBA" id="ARBA00008766"/>
    </source>
</evidence>
<proteinExistence type="inferred from homology"/>
<comment type="cofactor">
    <cofactor evidence="2">
        <name>Mn(2+)</name>
        <dbReference type="ChEBI" id="CHEBI:29035"/>
    </cofactor>
</comment>
<dbReference type="SMART" id="SM01011">
    <property type="entry name" value="AMP_N"/>
    <property type="match status" value="1"/>
</dbReference>
<comment type="similarity">
    <text evidence="3 10">Belongs to the peptidase M24B family.</text>
</comment>
<evidence type="ECO:0000256" key="1">
    <source>
        <dbReference type="ARBA" id="ARBA00001424"/>
    </source>
</evidence>
<organism evidence="12 13">
    <name type="scientific">Alishewanella longhuensis</name>
    <dbReference type="NCBI Taxonomy" id="1091037"/>
    <lineage>
        <taxon>Bacteria</taxon>
        <taxon>Pseudomonadati</taxon>
        <taxon>Pseudomonadota</taxon>
        <taxon>Gammaproteobacteria</taxon>
        <taxon>Alteromonadales</taxon>
        <taxon>Alteromonadaceae</taxon>
        <taxon>Alishewanella</taxon>
    </lineage>
</organism>
<dbReference type="InterPro" id="IPR007865">
    <property type="entry name" value="Aminopep_P_N"/>
</dbReference>
<dbReference type="InterPro" id="IPR000994">
    <property type="entry name" value="Pept_M24"/>
</dbReference>
<dbReference type="InterPro" id="IPR001131">
    <property type="entry name" value="Peptidase_M24B_aminopep-P_CS"/>
</dbReference>
<name>A0ABQ3KVD7_9ALTE</name>
<evidence type="ECO:0000256" key="2">
    <source>
        <dbReference type="ARBA" id="ARBA00001936"/>
    </source>
</evidence>
<dbReference type="Pfam" id="PF05195">
    <property type="entry name" value="AMP_N"/>
    <property type="match status" value="1"/>
</dbReference>
<accession>A0ABQ3KVD7</accession>
<keyword evidence="5" id="KW-0645">Protease</keyword>
<evidence type="ECO:0000256" key="4">
    <source>
        <dbReference type="ARBA" id="ARBA00012574"/>
    </source>
</evidence>
<evidence type="ECO:0000256" key="6">
    <source>
        <dbReference type="ARBA" id="ARBA00022723"/>
    </source>
</evidence>
<evidence type="ECO:0000259" key="11">
    <source>
        <dbReference type="SMART" id="SM01011"/>
    </source>
</evidence>
<dbReference type="Proteomes" id="UP000659697">
    <property type="component" value="Unassembled WGS sequence"/>
</dbReference>
<keyword evidence="9" id="KW-0464">Manganese</keyword>
<dbReference type="EC" id="3.4.11.9" evidence="4"/>
<keyword evidence="12" id="KW-0031">Aminopeptidase</keyword>
<evidence type="ECO:0000313" key="13">
    <source>
        <dbReference type="Proteomes" id="UP000659697"/>
    </source>
</evidence>
<dbReference type="CDD" id="cd01087">
    <property type="entry name" value="Prolidase"/>
    <property type="match status" value="1"/>
</dbReference>
<feature type="domain" description="Aminopeptidase P N-terminal" evidence="11">
    <location>
        <begin position="1"/>
        <end position="135"/>
    </location>
</feature>
<evidence type="ECO:0000256" key="9">
    <source>
        <dbReference type="ARBA" id="ARBA00023211"/>
    </source>
</evidence>
<dbReference type="PANTHER" id="PTHR43226">
    <property type="entry name" value="XAA-PRO AMINOPEPTIDASE 3"/>
    <property type="match status" value="1"/>
</dbReference>
<dbReference type="PANTHER" id="PTHR43226:SF4">
    <property type="entry name" value="XAA-PRO AMINOPEPTIDASE 3"/>
    <property type="match status" value="1"/>
</dbReference>
<dbReference type="SUPFAM" id="SSF55920">
    <property type="entry name" value="Creatinase/aminopeptidase"/>
    <property type="match status" value="1"/>
</dbReference>
<comment type="caution">
    <text evidence="12">The sequence shown here is derived from an EMBL/GenBank/DDBJ whole genome shotgun (WGS) entry which is preliminary data.</text>
</comment>